<dbReference type="Gene3D" id="3.60.21.10">
    <property type="match status" value="1"/>
</dbReference>
<dbReference type="InterPro" id="IPR029052">
    <property type="entry name" value="Metallo-depent_PP-like"/>
</dbReference>
<keyword evidence="3 5" id="KW-0378">Hydrolase</keyword>
<dbReference type="Pfam" id="PF00149">
    <property type="entry name" value="Metallophos"/>
    <property type="match status" value="1"/>
</dbReference>
<proteinExistence type="inferred from homology"/>
<dbReference type="RefSeq" id="WP_284202277.1">
    <property type="nucleotide sequence ID" value="NZ_BSPQ01000001.1"/>
</dbReference>
<dbReference type="EC" id="3.6.1.41" evidence="5"/>
<dbReference type="SUPFAM" id="SSF56300">
    <property type="entry name" value="Metallo-dependent phosphatases"/>
    <property type="match status" value="1"/>
</dbReference>
<dbReference type="EMBL" id="BSPQ01000001">
    <property type="protein sequence ID" value="GLS89162.1"/>
    <property type="molecule type" value="Genomic_DNA"/>
</dbReference>
<dbReference type="CDD" id="cd07422">
    <property type="entry name" value="MPP_ApaH"/>
    <property type="match status" value="1"/>
</dbReference>
<sequence length="273" mass="30937">MATYIVGDIQGCCDELQQLLALANFDAHCDELWITGDLVARGPKSLETLRFVKGLGASAKVILGNHDLHLLAIWQGIHQAKDNDKLTPLLAAPDCDQLLHWLRLQPLLLRHPEFNFVMVHAGISPQWSIHQAEQLANEVEQRLHSDQFTTLLQNMYGNHPNSWSDNLAGDERLRFIINAFTRMRYCFLDGSLEFKNKLGPEQTDNSVMKPWFEIETLDKSSAILFGHWAALLGQVDEEGLYALDTGCVWGNSLTMLRWQDKKTFSLNCAIHSK</sequence>
<protein>
    <recommendedName>
        <fullName evidence="5">Bis(5'-nucleosyl)-tetraphosphatase, symmetrical</fullName>
        <ecNumber evidence="5">3.6.1.41</ecNumber>
    </recommendedName>
    <alternativeName>
        <fullName evidence="5">Ap4A hydrolase</fullName>
    </alternativeName>
    <alternativeName>
        <fullName evidence="5">Diadenosine 5',5'''-P1,P4-tetraphosphate pyrophosphohydrolase</fullName>
    </alternativeName>
    <alternativeName>
        <fullName evidence="5">Diadenosine tetraphosphatase</fullName>
    </alternativeName>
</protein>
<dbReference type="NCBIfam" id="TIGR00668">
    <property type="entry name" value="apaH"/>
    <property type="match status" value="1"/>
</dbReference>
<keyword evidence="8" id="KW-1185">Reference proteome</keyword>
<evidence type="ECO:0000256" key="4">
    <source>
        <dbReference type="ARBA" id="ARBA00049417"/>
    </source>
</evidence>
<organism evidence="7 8">
    <name type="scientific">Psychromonas marina</name>
    <dbReference type="NCBI Taxonomy" id="88364"/>
    <lineage>
        <taxon>Bacteria</taxon>
        <taxon>Pseudomonadati</taxon>
        <taxon>Pseudomonadota</taxon>
        <taxon>Gammaproteobacteria</taxon>
        <taxon>Alteromonadales</taxon>
        <taxon>Psychromonadaceae</taxon>
        <taxon>Psychromonas</taxon>
    </lineage>
</organism>
<evidence type="ECO:0000256" key="2">
    <source>
        <dbReference type="ARBA" id="ARBA00005419"/>
    </source>
</evidence>
<reference evidence="8" key="1">
    <citation type="journal article" date="2019" name="Int. J. Syst. Evol. Microbiol.">
        <title>The Global Catalogue of Microorganisms (GCM) 10K type strain sequencing project: providing services to taxonomists for standard genome sequencing and annotation.</title>
        <authorList>
            <consortium name="The Broad Institute Genomics Platform"/>
            <consortium name="The Broad Institute Genome Sequencing Center for Infectious Disease"/>
            <person name="Wu L."/>
            <person name="Ma J."/>
        </authorList>
    </citation>
    <scope>NUCLEOTIDE SEQUENCE [LARGE SCALE GENOMIC DNA]</scope>
    <source>
        <strain evidence="8">NBRC 103166</strain>
    </source>
</reference>
<comment type="catalytic activity">
    <reaction evidence="4 5">
        <text>P(1),P(4)-bis(5'-adenosyl) tetraphosphate + H2O = 2 ADP + 2 H(+)</text>
        <dbReference type="Rhea" id="RHEA:24252"/>
        <dbReference type="ChEBI" id="CHEBI:15377"/>
        <dbReference type="ChEBI" id="CHEBI:15378"/>
        <dbReference type="ChEBI" id="CHEBI:58141"/>
        <dbReference type="ChEBI" id="CHEBI:456216"/>
        <dbReference type="EC" id="3.6.1.41"/>
    </reaction>
</comment>
<dbReference type="InterPro" id="IPR004617">
    <property type="entry name" value="ApaH"/>
</dbReference>
<dbReference type="HAMAP" id="MF_00199">
    <property type="entry name" value="ApaH"/>
    <property type="match status" value="1"/>
</dbReference>
<evidence type="ECO:0000256" key="1">
    <source>
        <dbReference type="ARBA" id="ARBA00003413"/>
    </source>
</evidence>
<feature type="domain" description="Calcineurin-like phosphoesterase" evidence="6">
    <location>
        <begin position="3"/>
        <end position="146"/>
    </location>
</feature>
<gene>
    <name evidence="5 7" type="primary">apaH</name>
    <name evidence="7" type="ORF">GCM10007916_02290</name>
</gene>
<evidence type="ECO:0000256" key="5">
    <source>
        <dbReference type="HAMAP-Rule" id="MF_00199"/>
    </source>
</evidence>
<evidence type="ECO:0000313" key="8">
    <source>
        <dbReference type="Proteomes" id="UP001157353"/>
    </source>
</evidence>
<name>A0ABQ6DVL6_9GAMM</name>
<comment type="caution">
    <text evidence="7">The sequence shown here is derived from an EMBL/GenBank/DDBJ whole genome shotgun (WGS) entry which is preliminary data.</text>
</comment>
<comment type="similarity">
    <text evidence="2 5">Belongs to the Ap4A hydrolase family.</text>
</comment>
<evidence type="ECO:0000256" key="3">
    <source>
        <dbReference type="ARBA" id="ARBA00022801"/>
    </source>
</evidence>
<comment type="function">
    <text evidence="1 5">Hydrolyzes diadenosine 5',5'''-P1,P4-tetraphosphate to yield ADP.</text>
</comment>
<dbReference type="PIRSF" id="PIRSF000903">
    <property type="entry name" value="B5n-ttraPtase_sm"/>
    <property type="match status" value="1"/>
</dbReference>
<dbReference type="PANTHER" id="PTHR40942">
    <property type="match status" value="1"/>
</dbReference>
<dbReference type="PANTHER" id="PTHR40942:SF4">
    <property type="entry name" value="CYTOCHROME C5"/>
    <property type="match status" value="1"/>
</dbReference>
<dbReference type="Proteomes" id="UP001157353">
    <property type="component" value="Unassembled WGS sequence"/>
</dbReference>
<accession>A0ABQ6DVL6</accession>
<evidence type="ECO:0000259" key="6">
    <source>
        <dbReference type="Pfam" id="PF00149"/>
    </source>
</evidence>
<dbReference type="NCBIfam" id="NF001204">
    <property type="entry name" value="PRK00166.1"/>
    <property type="match status" value="1"/>
</dbReference>
<dbReference type="InterPro" id="IPR004843">
    <property type="entry name" value="Calcineurin-like_PHP"/>
</dbReference>
<evidence type="ECO:0000313" key="7">
    <source>
        <dbReference type="EMBL" id="GLS89162.1"/>
    </source>
</evidence>